<name>A0A512J1R9_9HYPH</name>
<reference evidence="2 4" key="3">
    <citation type="submission" date="2019-07" db="EMBL/GenBank/DDBJ databases">
        <title>Whole genome shotgun sequence of Methylobacterium oxalidis NBRC 107715.</title>
        <authorList>
            <person name="Hosoyama A."/>
            <person name="Uohara A."/>
            <person name="Ohji S."/>
            <person name="Ichikawa N."/>
        </authorList>
    </citation>
    <scope>NUCLEOTIDE SEQUENCE [LARGE SCALE GENOMIC DNA]</scope>
    <source>
        <strain evidence="2 4">NBRC 107715</strain>
    </source>
</reference>
<accession>A0A512J1R9</accession>
<dbReference type="InterPro" id="IPR008894">
    <property type="entry name" value="QdtA_cupin_dom"/>
</dbReference>
<dbReference type="Gene3D" id="2.60.120.10">
    <property type="entry name" value="Jelly Rolls"/>
    <property type="match status" value="1"/>
</dbReference>
<dbReference type="Proteomes" id="UP001156856">
    <property type="component" value="Unassembled WGS sequence"/>
</dbReference>
<dbReference type="Pfam" id="PF05523">
    <property type="entry name" value="FdtA"/>
    <property type="match status" value="1"/>
</dbReference>
<gene>
    <name evidence="3" type="ORF">GCM10007888_36170</name>
    <name evidence="2" type="ORF">MOX02_19440</name>
</gene>
<dbReference type="SUPFAM" id="SSF51182">
    <property type="entry name" value="RmlC-like cupins"/>
    <property type="match status" value="1"/>
</dbReference>
<dbReference type="Proteomes" id="UP000321960">
    <property type="component" value="Unassembled WGS sequence"/>
</dbReference>
<proteinExistence type="predicted"/>
<protein>
    <recommendedName>
        <fullName evidence="1">Sugar 3,4-ketoisomerase QdtA cupin domain-containing protein</fullName>
    </recommendedName>
</protein>
<keyword evidence="5" id="KW-1185">Reference proteome</keyword>
<dbReference type="InterPro" id="IPR011051">
    <property type="entry name" value="RmlC_Cupin_sf"/>
</dbReference>
<reference evidence="5" key="2">
    <citation type="journal article" date="2019" name="Int. J. Syst. Evol. Microbiol.">
        <title>The Global Catalogue of Microorganisms (GCM) 10K type strain sequencing project: providing services to taxonomists for standard genome sequencing and annotation.</title>
        <authorList>
            <consortium name="The Broad Institute Genomics Platform"/>
            <consortium name="The Broad Institute Genome Sequencing Center for Infectious Disease"/>
            <person name="Wu L."/>
            <person name="Ma J."/>
        </authorList>
    </citation>
    <scope>NUCLEOTIDE SEQUENCE [LARGE SCALE GENOMIC DNA]</scope>
    <source>
        <strain evidence="5">NBRC 107715</strain>
    </source>
</reference>
<evidence type="ECO:0000313" key="5">
    <source>
        <dbReference type="Proteomes" id="UP001156856"/>
    </source>
</evidence>
<reference evidence="3" key="4">
    <citation type="submission" date="2023-01" db="EMBL/GenBank/DDBJ databases">
        <title>Draft genome sequence of Methylobacterium oxalidis strain NBRC 107715.</title>
        <authorList>
            <person name="Sun Q."/>
            <person name="Mori K."/>
        </authorList>
    </citation>
    <scope>NUCLEOTIDE SEQUENCE</scope>
    <source>
        <strain evidence="3">NBRC 107715</strain>
    </source>
</reference>
<dbReference type="EMBL" id="BJZU01000030">
    <property type="protein sequence ID" value="GEP03906.1"/>
    <property type="molecule type" value="Genomic_DNA"/>
</dbReference>
<reference evidence="3" key="1">
    <citation type="journal article" date="2014" name="Int. J. Syst. Evol. Microbiol.">
        <title>Complete genome of a new Firmicutes species belonging to the dominant human colonic microbiota ('Ruminococcus bicirculans') reveals two chromosomes and a selective capacity to utilize plant glucans.</title>
        <authorList>
            <consortium name="NISC Comparative Sequencing Program"/>
            <person name="Wegmann U."/>
            <person name="Louis P."/>
            <person name="Goesmann A."/>
            <person name="Henrissat B."/>
            <person name="Duncan S.H."/>
            <person name="Flint H.J."/>
        </authorList>
    </citation>
    <scope>NUCLEOTIDE SEQUENCE</scope>
    <source>
        <strain evidence="3">NBRC 107715</strain>
    </source>
</reference>
<evidence type="ECO:0000313" key="4">
    <source>
        <dbReference type="Proteomes" id="UP000321960"/>
    </source>
</evidence>
<dbReference type="EMBL" id="BSPK01000067">
    <property type="protein sequence ID" value="GLS65235.1"/>
    <property type="molecule type" value="Genomic_DNA"/>
</dbReference>
<comment type="caution">
    <text evidence="2">The sequence shown here is derived from an EMBL/GenBank/DDBJ whole genome shotgun (WGS) entry which is preliminary data.</text>
</comment>
<evidence type="ECO:0000313" key="3">
    <source>
        <dbReference type="EMBL" id="GLS65235.1"/>
    </source>
</evidence>
<dbReference type="CDD" id="cd20292">
    <property type="entry name" value="cupin_QdtA-like"/>
    <property type="match status" value="1"/>
</dbReference>
<organism evidence="2 4">
    <name type="scientific">Methylobacterium oxalidis</name>
    <dbReference type="NCBI Taxonomy" id="944322"/>
    <lineage>
        <taxon>Bacteria</taxon>
        <taxon>Pseudomonadati</taxon>
        <taxon>Pseudomonadota</taxon>
        <taxon>Alphaproteobacteria</taxon>
        <taxon>Hyphomicrobiales</taxon>
        <taxon>Methylobacteriaceae</taxon>
        <taxon>Methylobacterium</taxon>
    </lineage>
</organism>
<dbReference type="InterPro" id="IPR014710">
    <property type="entry name" value="RmlC-like_jellyroll"/>
</dbReference>
<dbReference type="AlphaFoldDB" id="A0A512J1R9"/>
<evidence type="ECO:0000259" key="1">
    <source>
        <dbReference type="Pfam" id="PF05523"/>
    </source>
</evidence>
<evidence type="ECO:0000313" key="2">
    <source>
        <dbReference type="EMBL" id="GEP03906.1"/>
    </source>
</evidence>
<sequence>MADPQVVKVVRGVELIDQRVHADPRGALVALEPHENLPFAPRRVFFMAVEKPGTIRGGHANSCDEFLVVLKGSVLVEVDNGGERAGIRLERYDQGLWIRAGILIHLREFEAGTILLVCASELYEDTRHYDRARPDLFLADCHA</sequence>
<feature type="domain" description="Sugar 3,4-ketoisomerase QdtA cupin" evidence="1">
    <location>
        <begin position="13"/>
        <end position="127"/>
    </location>
</feature>